<dbReference type="SUPFAM" id="SSF51905">
    <property type="entry name" value="FAD/NAD(P)-binding domain"/>
    <property type="match status" value="2"/>
</dbReference>
<keyword evidence="4" id="KW-0560">Oxidoreductase</keyword>
<dbReference type="PANTHER" id="PTHR42913">
    <property type="entry name" value="APOPTOSIS-INDUCING FACTOR 1"/>
    <property type="match status" value="1"/>
</dbReference>
<dbReference type="PANTHER" id="PTHR42913:SF9">
    <property type="entry name" value="SLR1591 PROTEIN"/>
    <property type="match status" value="1"/>
</dbReference>
<keyword evidence="3" id="KW-0274">FAD</keyword>
<comment type="caution">
    <text evidence="6">The sequence shown here is derived from an EMBL/GenBank/DDBJ whole genome shotgun (WGS) entry which is preliminary data.</text>
</comment>
<dbReference type="InterPro" id="IPR036188">
    <property type="entry name" value="FAD/NAD-bd_sf"/>
</dbReference>
<comment type="cofactor">
    <cofactor evidence="1">
        <name>FAD</name>
        <dbReference type="ChEBI" id="CHEBI:57692"/>
    </cofactor>
</comment>
<dbReference type="Pfam" id="PF07992">
    <property type="entry name" value="Pyr_redox_2"/>
    <property type="match status" value="1"/>
</dbReference>
<organism evidence="6 7">
    <name type="scientific">Plastorhodobacter daqingensis</name>
    <dbReference type="NCBI Taxonomy" id="1387281"/>
    <lineage>
        <taxon>Bacteria</taxon>
        <taxon>Pseudomonadati</taxon>
        <taxon>Pseudomonadota</taxon>
        <taxon>Alphaproteobacteria</taxon>
        <taxon>Rhodobacterales</taxon>
        <taxon>Paracoccaceae</taxon>
        <taxon>Plastorhodobacter</taxon>
    </lineage>
</organism>
<dbReference type="EMBL" id="JBHTFQ010000010">
    <property type="protein sequence ID" value="MFC7705822.1"/>
    <property type="molecule type" value="Genomic_DNA"/>
</dbReference>
<evidence type="ECO:0000256" key="2">
    <source>
        <dbReference type="ARBA" id="ARBA00022630"/>
    </source>
</evidence>
<dbReference type="Proteomes" id="UP001596516">
    <property type="component" value="Unassembled WGS sequence"/>
</dbReference>
<feature type="domain" description="FAD/NAD(P)-binding" evidence="5">
    <location>
        <begin position="8"/>
        <end position="301"/>
    </location>
</feature>
<accession>A0ABW2UM52</accession>
<dbReference type="RefSeq" id="WP_377406108.1">
    <property type="nucleotide sequence ID" value="NZ_JBHTFQ010000010.1"/>
</dbReference>
<dbReference type="InterPro" id="IPR051169">
    <property type="entry name" value="NADH-Q_oxidoreductase"/>
</dbReference>
<dbReference type="Gene3D" id="3.50.50.100">
    <property type="match status" value="1"/>
</dbReference>
<protein>
    <submittedName>
        <fullName evidence="6">FAD-dependent oxidoreductase</fullName>
    </submittedName>
</protein>
<proteinExistence type="predicted"/>
<gene>
    <name evidence="6" type="ORF">ACFQXB_16695</name>
</gene>
<evidence type="ECO:0000313" key="6">
    <source>
        <dbReference type="EMBL" id="MFC7705822.1"/>
    </source>
</evidence>
<dbReference type="NCBIfam" id="TIGR03169">
    <property type="entry name" value="Nterm_to_SelD"/>
    <property type="match status" value="1"/>
</dbReference>
<keyword evidence="2" id="KW-0285">Flavoprotein</keyword>
<keyword evidence="7" id="KW-1185">Reference proteome</keyword>
<sequence length="369" mass="39761">MPRKEPHLVMVGGGHSHALVLRDYAGKNRPRAQLTLIDPARQASYSGMVPGVLAGHYPRELAQIDLAQLAERAGATLLQARMLALDMDRRSLRLSSGDEIPFDLLSLDIGADLRLDLPGARHATPAKPLTPLIDRWDRFLADRAAGVCPPNLCVIGAGLAGFELALAAAWRLRSDPARPEVLLVDRSKAFAGLGRRAERMLRKAIHRAGVILLEETVVAGLGSNSVTLADGVSHPAGMVITAAGARAPQALIGSGLPLVEGFVSVTPQLHIPGDPTIFATGDCAHLAHAPRPKAGVFAVRQAPILAHNLIAATTGDSLRRHDPQGDYLRLVSCGDRRAIAIYHGLSLRGRWPWWLKDRIDRSFVDSFRR</sequence>
<name>A0ABW2UM52_9RHOB</name>
<evidence type="ECO:0000256" key="1">
    <source>
        <dbReference type="ARBA" id="ARBA00001974"/>
    </source>
</evidence>
<evidence type="ECO:0000259" key="5">
    <source>
        <dbReference type="Pfam" id="PF07992"/>
    </source>
</evidence>
<reference evidence="7" key="1">
    <citation type="journal article" date="2019" name="Int. J. Syst. Evol. Microbiol.">
        <title>The Global Catalogue of Microorganisms (GCM) 10K type strain sequencing project: providing services to taxonomists for standard genome sequencing and annotation.</title>
        <authorList>
            <consortium name="The Broad Institute Genomics Platform"/>
            <consortium name="The Broad Institute Genome Sequencing Center for Infectious Disease"/>
            <person name="Wu L."/>
            <person name="Ma J."/>
        </authorList>
    </citation>
    <scope>NUCLEOTIDE SEQUENCE [LARGE SCALE GENOMIC DNA]</scope>
    <source>
        <strain evidence="7">CGMCC 1.12750</strain>
    </source>
</reference>
<dbReference type="InterPro" id="IPR017584">
    <property type="entry name" value="Pyridine_nucleo_diS_OxRdtase_N"/>
</dbReference>
<evidence type="ECO:0000256" key="3">
    <source>
        <dbReference type="ARBA" id="ARBA00022827"/>
    </source>
</evidence>
<evidence type="ECO:0000313" key="7">
    <source>
        <dbReference type="Proteomes" id="UP001596516"/>
    </source>
</evidence>
<dbReference type="InterPro" id="IPR023753">
    <property type="entry name" value="FAD/NAD-binding_dom"/>
</dbReference>
<evidence type="ECO:0000256" key="4">
    <source>
        <dbReference type="ARBA" id="ARBA00023002"/>
    </source>
</evidence>